<evidence type="ECO:0000259" key="10">
    <source>
        <dbReference type="PROSITE" id="PS50114"/>
    </source>
</evidence>
<dbReference type="PROSITE" id="PS00344">
    <property type="entry name" value="GATA_ZN_FINGER_1"/>
    <property type="match status" value="1"/>
</dbReference>
<evidence type="ECO:0000256" key="8">
    <source>
        <dbReference type="PROSITE-ProRule" id="PRU00094"/>
    </source>
</evidence>
<keyword evidence="1" id="KW-0479">Metal-binding</keyword>
<dbReference type="Pfam" id="PF00320">
    <property type="entry name" value="GATA"/>
    <property type="match status" value="1"/>
</dbReference>
<gene>
    <name evidence="11" type="ORF">Taro_030293</name>
</gene>
<dbReference type="PROSITE" id="PS50114">
    <property type="entry name" value="GATA_ZN_FINGER_2"/>
    <property type="match status" value="1"/>
</dbReference>
<protein>
    <recommendedName>
        <fullName evidence="10">GATA-type domain-containing protein</fullName>
    </recommendedName>
</protein>
<evidence type="ECO:0000256" key="6">
    <source>
        <dbReference type="ARBA" id="ARBA00023163"/>
    </source>
</evidence>
<dbReference type="PANTHER" id="PTHR46813:SF16">
    <property type="entry name" value="GATA TRANSCRIPTION FACTOR 18"/>
    <property type="match status" value="1"/>
</dbReference>
<organism evidence="11 12">
    <name type="scientific">Colocasia esculenta</name>
    <name type="common">Wild taro</name>
    <name type="synonym">Arum esculentum</name>
    <dbReference type="NCBI Taxonomy" id="4460"/>
    <lineage>
        <taxon>Eukaryota</taxon>
        <taxon>Viridiplantae</taxon>
        <taxon>Streptophyta</taxon>
        <taxon>Embryophyta</taxon>
        <taxon>Tracheophyta</taxon>
        <taxon>Spermatophyta</taxon>
        <taxon>Magnoliopsida</taxon>
        <taxon>Liliopsida</taxon>
        <taxon>Araceae</taxon>
        <taxon>Aroideae</taxon>
        <taxon>Colocasieae</taxon>
        <taxon>Colocasia</taxon>
    </lineage>
</organism>
<evidence type="ECO:0000313" key="12">
    <source>
        <dbReference type="Proteomes" id="UP000652761"/>
    </source>
</evidence>
<dbReference type="EMBL" id="NMUH01002072">
    <property type="protein sequence ID" value="MQL97597.1"/>
    <property type="molecule type" value="Genomic_DNA"/>
</dbReference>
<evidence type="ECO:0000256" key="1">
    <source>
        <dbReference type="ARBA" id="ARBA00022723"/>
    </source>
</evidence>
<dbReference type="PANTHER" id="PTHR46813">
    <property type="entry name" value="GATA TRANSCRIPTION FACTOR 18"/>
    <property type="match status" value="1"/>
</dbReference>
<feature type="region of interest" description="Disordered" evidence="9">
    <location>
        <begin position="52"/>
        <end position="78"/>
    </location>
</feature>
<dbReference type="SMART" id="SM00401">
    <property type="entry name" value="ZnF_GATA"/>
    <property type="match status" value="1"/>
</dbReference>
<keyword evidence="4" id="KW-0805">Transcription regulation</keyword>
<feature type="domain" description="GATA-type" evidence="10">
    <location>
        <begin position="126"/>
        <end position="159"/>
    </location>
</feature>
<evidence type="ECO:0000313" key="11">
    <source>
        <dbReference type="EMBL" id="MQL97597.1"/>
    </source>
</evidence>
<reference evidence="11" key="1">
    <citation type="submission" date="2017-07" db="EMBL/GenBank/DDBJ databases">
        <title>Taro Niue Genome Assembly and Annotation.</title>
        <authorList>
            <person name="Atibalentja N."/>
            <person name="Keating K."/>
            <person name="Fields C.J."/>
        </authorList>
    </citation>
    <scope>NUCLEOTIDE SEQUENCE</scope>
    <source>
        <strain evidence="11">Niue_2</strain>
        <tissue evidence="11">Leaf</tissue>
    </source>
</reference>
<dbReference type="AlphaFoldDB" id="A0A843VTP0"/>
<keyword evidence="5" id="KW-0238">DNA-binding</keyword>
<feature type="compositionally biased region" description="Low complexity" evidence="9">
    <location>
        <begin position="52"/>
        <end position="67"/>
    </location>
</feature>
<evidence type="ECO:0000256" key="9">
    <source>
        <dbReference type="SAM" id="MobiDB-lite"/>
    </source>
</evidence>
<keyword evidence="3" id="KW-0862">Zinc</keyword>
<keyword evidence="2 8" id="KW-0863">Zinc-finger</keyword>
<name>A0A843VTP0_COLES</name>
<dbReference type="Gene3D" id="3.30.50.10">
    <property type="entry name" value="Erythroid Transcription Factor GATA-1, subunit A"/>
    <property type="match status" value="1"/>
</dbReference>
<accession>A0A843VTP0</accession>
<evidence type="ECO:0000256" key="5">
    <source>
        <dbReference type="ARBA" id="ARBA00023125"/>
    </source>
</evidence>
<dbReference type="InterPro" id="IPR000679">
    <property type="entry name" value="Znf_GATA"/>
</dbReference>
<dbReference type="OrthoDB" id="2162994at2759"/>
<dbReference type="Proteomes" id="UP000652761">
    <property type="component" value="Unassembled WGS sequence"/>
</dbReference>
<proteinExistence type="inferred from homology"/>
<comment type="similarity">
    <text evidence="7">Belongs to the type IV zinc-finger family. Class B subfamily.</text>
</comment>
<keyword evidence="12" id="KW-1185">Reference proteome</keyword>
<evidence type="ECO:0000256" key="4">
    <source>
        <dbReference type="ARBA" id="ARBA00023015"/>
    </source>
</evidence>
<evidence type="ECO:0000256" key="7">
    <source>
        <dbReference type="ARBA" id="ARBA00024019"/>
    </source>
</evidence>
<dbReference type="GO" id="GO:0006355">
    <property type="term" value="P:regulation of DNA-templated transcription"/>
    <property type="evidence" value="ECO:0007669"/>
    <property type="project" value="InterPro"/>
</dbReference>
<dbReference type="GO" id="GO:0008270">
    <property type="term" value="F:zinc ion binding"/>
    <property type="evidence" value="ECO:0007669"/>
    <property type="project" value="UniProtKB-KW"/>
</dbReference>
<dbReference type="CDD" id="cd00202">
    <property type="entry name" value="ZnF_GATA"/>
    <property type="match status" value="1"/>
</dbReference>
<evidence type="ECO:0000256" key="3">
    <source>
        <dbReference type="ARBA" id="ARBA00022833"/>
    </source>
</evidence>
<comment type="caution">
    <text evidence="11">The sequence shown here is derived from an EMBL/GenBank/DDBJ whole genome shotgun (WGS) entry which is preliminary data.</text>
</comment>
<keyword evidence="6" id="KW-0804">Transcription</keyword>
<dbReference type="SUPFAM" id="SSF57716">
    <property type="entry name" value="Glucocorticoid receptor-like (DNA-binding domain)"/>
    <property type="match status" value="1"/>
</dbReference>
<dbReference type="GO" id="GO:0043565">
    <property type="term" value="F:sequence-specific DNA binding"/>
    <property type="evidence" value="ECO:0007669"/>
    <property type="project" value="InterPro"/>
</dbReference>
<dbReference type="InterPro" id="IPR013088">
    <property type="entry name" value="Znf_NHR/GATA"/>
</dbReference>
<evidence type="ECO:0000256" key="2">
    <source>
        <dbReference type="ARBA" id="ARBA00022771"/>
    </source>
</evidence>
<sequence length="264" mass="28442">MLPSSCNLFPGVGAGAGTFSMFFGSCENDEQPQAVERYGPWTSAVDCTLSLGTPSTSSQSHSTVKSTPPLDVQHQQQDNHPLRWDFTSYLPKQRRSSAATAVSTAATLGAGASSGRNSGGDPVLLARRCANCDTTSTPLWRNGPKGPKSLCNACGIRYKKEKRREASFAVTCPSSSLSSPGRTLPTATHLDLSSSQPPQQRCEVAYVYEQYRCGYPATRQARKAPSPADAMEVAALPGIPWWLNVPIPQRAVEYYAPGFLEDYT</sequence>